<keyword evidence="7" id="KW-1185">Reference proteome</keyword>
<dbReference type="Proteomes" id="UP001187192">
    <property type="component" value="Unassembled WGS sequence"/>
</dbReference>
<dbReference type="SUPFAM" id="SSF52058">
    <property type="entry name" value="L domain-like"/>
    <property type="match status" value="1"/>
</dbReference>
<sequence length="757" mass="85702">MGGLSTTEVKKWLRDVEEFVTKVNSVRAGAAVDNERLCGCLSRCSERIRLGEEVERLWKDGRVLHGSMVSVNCPQELTVEYISGPSIEDQTTASRTQAQLKELLGDDKVRRIGVWGMGGVGKTTLVKNLNNKLNSTSSNQAFSIVIWVMVSKELDLKKVSVLNDEEAWRLFTKKAGEVASLELVQPFVEVVARECCGLPLALITVGTAMRRKTRIEQWKHAMKELQRSVPCISSIKDKVYNSLKWSSDSSEGKNIKACFLYCALYPHDFSIEVSELVRGRMAEDEASEGSVKMHNVVRDVAIWIASSTENEIKCLCCSGLGLDEIENLRLKEVPERFLRGLQALRFLNISRTRIQSLPRLELNDLRALLLAHCYALKELSGLGALRRLQLLDLCGTRITELPEEMESVVNLKEVNLSHTHHLKTIQAGIFSKWTRLEVLDMTLSSCHRGLKEEIEEGQTYFEELECLERVRRLELSAGPNPTGEPMPTKHGERRLAINGPYGLAPSRFISFAHRSNVGSFFGLKSLNLVTGNLRLGEDYTAPYDLLPNLEELRLENLTGLESISQSFGHLGLRCSKLKSIEVVMCPHYKLYELFHSVAEGTSRVHPIVADLRTLALKYLPELQALCRPEESWPSLENVDVAACSLLRRLPLTRQNANTIKEIRGESVWWRRLVLDNESTKQILLQYFVPIYILCETDLEEHFPSGLFSVHHEIFQDCFTRGNNLPTHAPELCSEHYCRLCMAIRKKFAASRIEELYM</sequence>
<dbReference type="InterPro" id="IPR050905">
    <property type="entry name" value="Plant_NBS-LRR"/>
</dbReference>
<keyword evidence="3" id="KW-0611">Plant defense</keyword>
<evidence type="ECO:0000256" key="2">
    <source>
        <dbReference type="ARBA" id="ARBA00022741"/>
    </source>
</evidence>
<feature type="domain" description="NB-ARC" evidence="5">
    <location>
        <begin position="100"/>
        <end position="158"/>
    </location>
</feature>
<dbReference type="InterPro" id="IPR002182">
    <property type="entry name" value="NB-ARC"/>
</dbReference>
<accession>A0AA88DWV5</accession>
<comment type="similarity">
    <text evidence="1">Belongs to the disease resistance NB-LRR family.</text>
</comment>
<reference evidence="6" key="1">
    <citation type="submission" date="2023-07" db="EMBL/GenBank/DDBJ databases">
        <title>draft genome sequence of fig (Ficus carica).</title>
        <authorList>
            <person name="Takahashi T."/>
            <person name="Nishimura K."/>
        </authorList>
    </citation>
    <scope>NUCLEOTIDE SEQUENCE</scope>
</reference>
<dbReference type="Gramene" id="FCD_00028570-RA">
    <property type="protein sequence ID" value="FCD_00028570-RA:cds"/>
    <property type="gene ID" value="FCD_00028570"/>
</dbReference>
<dbReference type="Gene3D" id="3.80.10.10">
    <property type="entry name" value="Ribonuclease Inhibitor"/>
    <property type="match status" value="2"/>
</dbReference>
<dbReference type="Gene3D" id="1.10.8.430">
    <property type="entry name" value="Helical domain of apoptotic protease-activating factors"/>
    <property type="match status" value="1"/>
</dbReference>
<dbReference type="GO" id="GO:0006952">
    <property type="term" value="P:defense response"/>
    <property type="evidence" value="ECO:0007669"/>
    <property type="project" value="UniProtKB-KW"/>
</dbReference>
<gene>
    <name evidence="6" type="ORF">TIFTF001_032234</name>
</gene>
<dbReference type="InterPro" id="IPR042197">
    <property type="entry name" value="Apaf_helical"/>
</dbReference>
<dbReference type="EMBL" id="BTGU01000143">
    <property type="protein sequence ID" value="GMN63146.1"/>
    <property type="molecule type" value="Genomic_DNA"/>
</dbReference>
<dbReference type="PRINTS" id="PR00364">
    <property type="entry name" value="DISEASERSIST"/>
</dbReference>
<dbReference type="InterPro" id="IPR032675">
    <property type="entry name" value="LRR_dom_sf"/>
</dbReference>
<evidence type="ECO:0000259" key="5">
    <source>
        <dbReference type="Pfam" id="PF00931"/>
    </source>
</evidence>
<dbReference type="SUPFAM" id="SSF52540">
    <property type="entry name" value="P-loop containing nucleoside triphosphate hydrolases"/>
    <property type="match status" value="1"/>
</dbReference>
<evidence type="ECO:0000256" key="3">
    <source>
        <dbReference type="ARBA" id="ARBA00022821"/>
    </source>
</evidence>
<keyword evidence="4" id="KW-0067">ATP-binding</keyword>
<dbReference type="InterPro" id="IPR027417">
    <property type="entry name" value="P-loop_NTPase"/>
</dbReference>
<evidence type="ECO:0000256" key="4">
    <source>
        <dbReference type="ARBA" id="ARBA00022840"/>
    </source>
</evidence>
<dbReference type="GO" id="GO:0043531">
    <property type="term" value="F:ADP binding"/>
    <property type="evidence" value="ECO:0007669"/>
    <property type="project" value="InterPro"/>
</dbReference>
<dbReference type="AlphaFoldDB" id="A0AA88DWV5"/>
<keyword evidence="2" id="KW-0547">Nucleotide-binding</keyword>
<dbReference type="PANTHER" id="PTHR33463:SF202">
    <property type="entry name" value="NB-ARC DOMAIN-CONTAINING PROTEIN"/>
    <property type="match status" value="1"/>
</dbReference>
<evidence type="ECO:0000313" key="7">
    <source>
        <dbReference type="Proteomes" id="UP001187192"/>
    </source>
</evidence>
<dbReference type="PANTHER" id="PTHR33463">
    <property type="entry name" value="NB-ARC DOMAIN-CONTAINING PROTEIN-RELATED"/>
    <property type="match status" value="1"/>
</dbReference>
<name>A0AA88DWV5_FICCA</name>
<protein>
    <recommendedName>
        <fullName evidence="5">NB-ARC domain-containing protein</fullName>
    </recommendedName>
</protein>
<dbReference type="Pfam" id="PF00931">
    <property type="entry name" value="NB-ARC"/>
    <property type="match status" value="1"/>
</dbReference>
<dbReference type="GO" id="GO:0005524">
    <property type="term" value="F:ATP binding"/>
    <property type="evidence" value="ECO:0007669"/>
    <property type="project" value="UniProtKB-KW"/>
</dbReference>
<evidence type="ECO:0000256" key="1">
    <source>
        <dbReference type="ARBA" id="ARBA00008894"/>
    </source>
</evidence>
<organism evidence="6 7">
    <name type="scientific">Ficus carica</name>
    <name type="common">Common fig</name>
    <dbReference type="NCBI Taxonomy" id="3494"/>
    <lineage>
        <taxon>Eukaryota</taxon>
        <taxon>Viridiplantae</taxon>
        <taxon>Streptophyta</taxon>
        <taxon>Embryophyta</taxon>
        <taxon>Tracheophyta</taxon>
        <taxon>Spermatophyta</taxon>
        <taxon>Magnoliopsida</taxon>
        <taxon>eudicotyledons</taxon>
        <taxon>Gunneridae</taxon>
        <taxon>Pentapetalae</taxon>
        <taxon>rosids</taxon>
        <taxon>fabids</taxon>
        <taxon>Rosales</taxon>
        <taxon>Moraceae</taxon>
        <taxon>Ficeae</taxon>
        <taxon>Ficus</taxon>
    </lineage>
</organism>
<comment type="caution">
    <text evidence="6">The sequence shown here is derived from an EMBL/GenBank/DDBJ whole genome shotgun (WGS) entry which is preliminary data.</text>
</comment>
<proteinExistence type="inferred from homology"/>
<evidence type="ECO:0000313" key="6">
    <source>
        <dbReference type="EMBL" id="GMN63146.1"/>
    </source>
</evidence>
<dbReference type="FunFam" id="1.10.8.430:FF:000003">
    <property type="entry name" value="Probable disease resistance protein At5g66910"/>
    <property type="match status" value="1"/>
</dbReference>